<dbReference type="EMBL" id="WSRP01000015">
    <property type="protein sequence ID" value="MVX56727.1"/>
    <property type="molecule type" value="Genomic_DNA"/>
</dbReference>
<evidence type="ECO:0008006" key="3">
    <source>
        <dbReference type="Google" id="ProtNLM"/>
    </source>
</evidence>
<dbReference type="RefSeq" id="WP_160335158.1">
    <property type="nucleotide sequence ID" value="NZ_CALPCR010000002.1"/>
</dbReference>
<dbReference type="AlphaFoldDB" id="A0A6L6YGN8"/>
<dbReference type="Proteomes" id="UP000472580">
    <property type="component" value="Unassembled WGS sequence"/>
</dbReference>
<accession>A0A6L6YGN8</accession>
<reference evidence="1 2" key="1">
    <citation type="submission" date="2019-12" db="EMBL/GenBank/DDBJ databases">
        <title>Microbes associate with the intestines of laboratory mice.</title>
        <authorList>
            <person name="Navarre W."/>
            <person name="Wong E."/>
        </authorList>
    </citation>
    <scope>NUCLEOTIDE SEQUENCE [LARGE SCALE GENOMIC DNA]</scope>
    <source>
        <strain evidence="1 2">NM82_D38</strain>
    </source>
</reference>
<name>A0A6L6YGN8_9BURK</name>
<dbReference type="OrthoDB" id="361760at2"/>
<keyword evidence="2" id="KW-1185">Reference proteome</keyword>
<sequence>MSGPYDDIIHLDRPVSKRHRPMERAKRAAQFAPFAALTGYDDCITEASRFVDKPLELDEQALEELNQRLSDALSDPSCRVRFTIFRPDPLKEGGVTEELIGQIKKFDEYTGVVTLQSGLKIYAQHIRAIEILKSPEEE</sequence>
<organism evidence="1 2">
    <name type="scientific">Parasutterella muris</name>
    <dbReference type="NCBI Taxonomy" id="2565572"/>
    <lineage>
        <taxon>Bacteria</taxon>
        <taxon>Pseudomonadati</taxon>
        <taxon>Pseudomonadota</taxon>
        <taxon>Betaproteobacteria</taxon>
        <taxon>Burkholderiales</taxon>
        <taxon>Sutterellaceae</taxon>
        <taxon>Parasutterella</taxon>
    </lineage>
</organism>
<gene>
    <name evidence="1" type="ORF">E5987_05830</name>
</gene>
<evidence type="ECO:0000313" key="1">
    <source>
        <dbReference type="EMBL" id="MVX56727.1"/>
    </source>
</evidence>
<proteinExistence type="predicted"/>
<comment type="caution">
    <text evidence="1">The sequence shown here is derived from an EMBL/GenBank/DDBJ whole genome shotgun (WGS) entry which is preliminary data.</text>
</comment>
<evidence type="ECO:0000313" key="2">
    <source>
        <dbReference type="Proteomes" id="UP000472580"/>
    </source>
</evidence>
<protein>
    <recommendedName>
        <fullName evidence="3">YolD-like family protein</fullName>
    </recommendedName>
</protein>